<feature type="transmembrane region" description="Helical" evidence="1">
    <location>
        <begin position="183"/>
        <end position="204"/>
    </location>
</feature>
<sequence length="282" mass="32180">MCSSLIISAFFSSFTPNCCRPTGQVFESRRVVSGKSFSLFSYLVDSLFLNFFLILSRFISHSLLFFFSFFFHLSLLVVFLLYLSFIHFFFLFALSLSLSLSLSLKLPHPLPPTHTHARIHTNTHIPKFSTPPFLRLSQTRLKTGDKKKKKKGLGIRPVATKIPEPFQAPYADMRRKKRLILPLSYSLWFLNPLFLSLSLISSLFSSLFNFLSFTASFLFIFSLSLPFSLPFPSLSLTHSFFLSHFSLPFSLSFPSLSLTHSLSLSFSLISLSQSLFLFLLSL</sequence>
<keyword evidence="1" id="KW-1133">Transmembrane helix</keyword>
<reference evidence="2" key="1">
    <citation type="submission" date="2021-01" db="EMBL/GenBank/DDBJ databases">
        <authorList>
            <person name="Li R."/>
            <person name="Bekaert M."/>
        </authorList>
    </citation>
    <scope>NUCLEOTIDE SEQUENCE</scope>
    <source>
        <strain evidence="2">Farmed</strain>
    </source>
</reference>
<evidence type="ECO:0000256" key="1">
    <source>
        <dbReference type="SAM" id="Phobius"/>
    </source>
</evidence>
<organism evidence="2 3">
    <name type="scientific">Acanthosepion pharaonis</name>
    <name type="common">Pharaoh cuttlefish</name>
    <name type="synonym">Sepia pharaonis</name>
    <dbReference type="NCBI Taxonomy" id="158019"/>
    <lineage>
        <taxon>Eukaryota</taxon>
        <taxon>Metazoa</taxon>
        <taxon>Spiralia</taxon>
        <taxon>Lophotrochozoa</taxon>
        <taxon>Mollusca</taxon>
        <taxon>Cephalopoda</taxon>
        <taxon>Coleoidea</taxon>
        <taxon>Decapodiformes</taxon>
        <taxon>Sepiida</taxon>
        <taxon>Sepiina</taxon>
        <taxon>Sepiidae</taxon>
        <taxon>Acanthosepion</taxon>
    </lineage>
</organism>
<dbReference type="EMBL" id="CAHIKZ030000725">
    <property type="protein sequence ID" value="CAE1235848.1"/>
    <property type="molecule type" value="Genomic_DNA"/>
</dbReference>
<protein>
    <recommendedName>
        <fullName evidence="4">Transmembrane protein</fullName>
    </recommendedName>
</protein>
<keyword evidence="1" id="KW-0812">Transmembrane</keyword>
<name>A0A812BLP0_ACAPH</name>
<proteinExistence type="predicted"/>
<gene>
    <name evidence="2" type="ORF">SPHA_19930</name>
</gene>
<feature type="transmembrane region" description="Helical" evidence="1">
    <location>
        <begin position="210"/>
        <end position="229"/>
    </location>
</feature>
<feature type="transmembrane region" description="Helical" evidence="1">
    <location>
        <begin position="262"/>
        <end position="280"/>
    </location>
</feature>
<accession>A0A812BLP0</accession>
<keyword evidence="1" id="KW-0472">Membrane</keyword>
<dbReference type="AlphaFoldDB" id="A0A812BLP0"/>
<keyword evidence="3" id="KW-1185">Reference proteome</keyword>
<evidence type="ECO:0008006" key="4">
    <source>
        <dbReference type="Google" id="ProtNLM"/>
    </source>
</evidence>
<evidence type="ECO:0000313" key="3">
    <source>
        <dbReference type="Proteomes" id="UP000597762"/>
    </source>
</evidence>
<evidence type="ECO:0000313" key="2">
    <source>
        <dbReference type="EMBL" id="CAE1235848.1"/>
    </source>
</evidence>
<comment type="caution">
    <text evidence="2">The sequence shown here is derived from an EMBL/GenBank/DDBJ whole genome shotgun (WGS) entry which is preliminary data.</text>
</comment>
<dbReference type="Proteomes" id="UP000597762">
    <property type="component" value="Unassembled WGS sequence"/>
</dbReference>